<keyword evidence="3 6" id="KW-0808">Transferase</keyword>
<dbReference type="SUPFAM" id="SSF53383">
    <property type="entry name" value="PLP-dependent transferases"/>
    <property type="match status" value="1"/>
</dbReference>
<dbReference type="InterPro" id="IPR050106">
    <property type="entry name" value="HistidinolP_aminotransfase"/>
</dbReference>
<dbReference type="Proteomes" id="UP001597511">
    <property type="component" value="Unassembled WGS sequence"/>
</dbReference>
<evidence type="ECO:0000313" key="6">
    <source>
        <dbReference type="EMBL" id="MFD2919233.1"/>
    </source>
</evidence>
<evidence type="ECO:0000256" key="4">
    <source>
        <dbReference type="ARBA" id="ARBA00022898"/>
    </source>
</evidence>
<accession>A0ABW6A4M0</accession>
<dbReference type="PANTHER" id="PTHR43643:SF3">
    <property type="entry name" value="HISTIDINOL-PHOSPHATE AMINOTRANSFERASE"/>
    <property type="match status" value="1"/>
</dbReference>
<dbReference type="CDD" id="cd00609">
    <property type="entry name" value="AAT_like"/>
    <property type="match status" value="1"/>
</dbReference>
<dbReference type="InterPro" id="IPR015421">
    <property type="entry name" value="PyrdxlP-dep_Trfase_major"/>
</dbReference>
<protein>
    <submittedName>
        <fullName evidence="6">Pyridoxal phosphate-dependent aminotransferase</fullName>
        <ecNumber evidence="6">2.6.1.9</ecNumber>
    </submittedName>
</protein>
<evidence type="ECO:0000256" key="2">
    <source>
        <dbReference type="ARBA" id="ARBA00022576"/>
    </source>
</evidence>
<dbReference type="InterPro" id="IPR015422">
    <property type="entry name" value="PyrdxlP-dep_Trfase_small"/>
</dbReference>
<keyword evidence="2 6" id="KW-0032">Aminotransferase</keyword>
<dbReference type="EC" id="2.6.1.9" evidence="6"/>
<feature type="domain" description="Aminotransferase class I/classII large" evidence="5">
    <location>
        <begin position="40"/>
        <end position="364"/>
    </location>
</feature>
<gene>
    <name evidence="6" type="ORF">ACFS6H_05865</name>
</gene>
<comment type="similarity">
    <text evidence="1">Belongs to the class-II pyridoxal-phosphate-dependent aminotransferase family. Histidinol-phosphate aminotransferase subfamily.</text>
</comment>
<dbReference type="InterPro" id="IPR015424">
    <property type="entry name" value="PyrdxlP-dep_Trfase"/>
</dbReference>
<dbReference type="InterPro" id="IPR004839">
    <property type="entry name" value="Aminotransferase_I/II_large"/>
</dbReference>
<dbReference type="Gene3D" id="3.40.640.10">
    <property type="entry name" value="Type I PLP-dependent aspartate aminotransferase-like (Major domain)"/>
    <property type="match status" value="1"/>
</dbReference>
<keyword evidence="7" id="KW-1185">Reference proteome</keyword>
<proteinExistence type="inferred from homology"/>
<sequence length="367" mass="40370">MQRRELLKRTAMAATAFAISRDAFAGLFDDKIKQLPLNEKIIRIGSNENPHGPSALAKKAMIDAVASSNRYPWDVTTKLRERIGELFKLNKDNVVIGAGSSELLGVTATWAALQKGTAIAPDPTFRLWIPAAKRVGLPVNLIPLTENKVTDLPKMQAAVDATTRLIYICNPNNPTGSIIPAKELEAFIKNTPAHIIILLDEAYTEFSDEPSMAHLVNTHPNLVIAKTFSKVYGLAGARVGYVLAHADTAKQLADLQPWANAGASAVSLAGALATMEDKSFIPYCKAENEKAKKIFYYLLSEHGLRYIPSYTSFVYFDATRYHKDLKTVLEKSNIFGARTFEEGTKWLRLSMGTVEEMRAVAKALNEG</sequence>
<dbReference type="PANTHER" id="PTHR43643">
    <property type="entry name" value="HISTIDINOL-PHOSPHATE AMINOTRANSFERASE 2"/>
    <property type="match status" value="1"/>
</dbReference>
<comment type="caution">
    <text evidence="6">The sequence shown here is derived from an EMBL/GenBank/DDBJ whole genome shotgun (WGS) entry which is preliminary data.</text>
</comment>
<dbReference type="Pfam" id="PF00155">
    <property type="entry name" value="Aminotran_1_2"/>
    <property type="match status" value="1"/>
</dbReference>
<evidence type="ECO:0000259" key="5">
    <source>
        <dbReference type="Pfam" id="PF00155"/>
    </source>
</evidence>
<dbReference type="EMBL" id="JBHUOZ010000001">
    <property type="protein sequence ID" value="MFD2919233.1"/>
    <property type="molecule type" value="Genomic_DNA"/>
</dbReference>
<organism evidence="6 7">
    <name type="scientific">Terrimonas rubra</name>
    <dbReference type="NCBI Taxonomy" id="1035890"/>
    <lineage>
        <taxon>Bacteria</taxon>
        <taxon>Pseudomonadati</taxon>
        <taxon>Bacteroidota</taxon>
        <taxon>Chitinophagia</taxon>
        <taxon>Chitinophagales</taxon>
        <taxon>Chitinophagaceae</taxon>
        <taxon>Terrimonas</taxon>
    </lineage>
</organism>
<evidence type="ECO:0000256" key="3">
    <source>
        <dbReference type="ARBA" id="ARBA00022679"/>
    </source>
</evidence>
<keyword evidence="4" id="KW-0663">Pyridoxal phosphate</keyword>
<evidence type="ECO:0000256" key="1">
    <source>
        <dbReference type="ARBA" id="ARBA00007970"/>
    </source>
</evidence>
<dbReference type="GO" id="GO:0004400">
    <property type="term" value="F:histidinol-phosphate transaminase activity"/>
    <property type="evidence" value="ECO:0007669"/>
    <property type="project" value="UniProtKB-EC"/>
</dbReference>
<dbReference type="Gene3D" id="3.90.1150.10">
    <property type="entry name" value="Aspartate Aminotransferase, domain 1"/>
    <property type="match status" value="1"/>
</dbReference>
<evidence type="ECO:0000313" key="7">
    <source>
        <dbReference type="Proteomes" id="UP001597511"/>
    </source>
</evidence>
<name>A0ABW6A4M0_9BACT</name>
<dbReference type="RefSeq" id="WP_386096220.1">
    <property type="nucleotide sequence ID" value="NZ_JBHUOZ010000001.1"/>
</dbReference>
<reference evidence="7" key="1">
    <citation type="journal article" date="2019" name="Int. J. Syst. Evol. Microbiol.">
        <title>The Global Catalogue of Microorganisms (GCM) 10K type strain sequencing project: providing services to taxonomists for standard genome sequencing and annotation.</title>
        <authorList>
            <consortium name="The Broad Institute Genomics Platform"/>
            <consortium name="The Broad Institute Genome Sequencing Center for Infectious Disease"/>
            <person name="Wu L."/>
            <person name="Ma J."/>
        </authorList>
    </citation>
    <scope>NUCLEOTIDE SEQUENCE [LARGE SCALE GENOMIC DNA]</scope>
    <source>
        <strain evidence="7">KCTC 23299</strain>
    </source>
</reference>